<dbReference type="InterPro" id="IPR037176">
    <property type="entry name" value="Osmotin/thaumatin-like_sf"/>
</dbReference>
<dbReference type="Gene3D" id="2.60.110.10">
    <property type="entry name" value="Thaumatin"/>
    <property type="match status" value="1"/>
</dbReference>
<comment type="caution">
    <text evidence="2">The sequence shown here is derived from an EMBL/GenBank/DDBJ whole genome shotgun (WGS) entry which is preliminary data.</text>
</comment>
<dbReference type="SUPFAM" id="SSF49870">
    <property type="entry name" value="Osmotin, thaumatin-like protein"/>
    <property type="match status" value="1"/>
</dbReference>
<protein>
    <submittedName>
        <fullName evidence="2">Uncharacterized protein</fullName>
    </submittedName>
</protein>
<dbReference type="Pfam" id="PF00314">
    <property type="entry name" value="Thaumatin"/>
    <property type="match status" value="1"/>
</dbReference>
<dbReference type="EMBL" id="JAVFHQ010000024">
    <property type="protein sequence ID" value="KAK4544615.1"/>
    <property type="molecule type" value="Genomic_DNA"/>
</dbReference>
<evidence type="ECO:0000256" key="1">
    <source>
        <dbReference type="SAM" id="SignalP"/>
    </source>
</evidence>
<feature type="chain" id="PRO_5043395735" evidence="1">
    <location>
        <begin position="25"/>
        <end position="202"/>
    </location>
</feature>
<name>A0AAV9JGX4_9PEZI</name>
<organism evidence="2 3">
    <name type="scientific">Oleoguttula mirabilis</name>
    <dbReference type="NCBI Taxonomy" id="1507867"/>
    <lineage>
        <taxon>Eukaryota</taxon>
        <taxon>Fungi</taxon>
        <taxon>Dikarya</taxon>
        <taxon>Ascomycota</taxon>
        <taxon>Pezizomycotina</taxon>
        <taxon>Dothideomycetes</taxon>
        <taxon>Dothideomycetidae</taxon>
        <taxon>Mycosphaerellales</taxon>
        <taxon>Teratosphaeriaceae</taxon>
        <taxon>Oleoguttula</taxon>
    </lineage>
</organism>
<keyword evidence="3" id="KW-1185">Reference proteome</keyword>
<gene>
    <name evidence="2" type="ORF">LTR36_004187</name>
</gene>
<keyword evidence="1" id="KW-0732">Signal</keyword>
<feature type="signal peptide" evidence="1">
    <location>
        <begin position="1"/>
        <end position="24"/>
    </location>
</feature>
<sequence length="202" mass="22247">MAFSLFRAVPAILFFASLASCTRTLRICNYYAPLVFLSWDIKLNAYLPPDRALAQNGCLMETFLPTWSGALYAGLAPNGRDALDPEWRIYDTKVEFTFDGYDGLDYFDVDLEHGVSVPVMIYAGDAAGGCGVDKLPDCPAALQRVNKDGRIVQCRRLAAEVPEYFRKGCPDMYVTANDGAQGTKVGTSQLEYIDVVIGVKMD</sequence>
<dbReference type="AlphaFoldDB" id="A0AAV9JGX4"/>
<dbReference type="Proteomes" id="UP001324427">
    <property type="component" value="Unassembled WGS sequence"/>
</dbReference>
<accession>A0AAV9JGX4</accession>
<dbReference type="PROSITE" id="PS51257">
    <property type="entry name" value="PROKAR_LIPOPROTEIN"/>
    <property type="match status" value="1"/>
</dbReference>
<proteinExistence type="predicted"/>
<dbReference type="InterPro" id="IPR001938">
    <property type="entry name" value="Thaumatin"/>
</dbReference>
<reference evidence="2 3" key="1">
    <citation type="submission" date="2021-11" db="EMBL/GenBank/DDBJ databases">
        <title>Black yeast isolated from Biological Soil Crust.</title>
        <authorList>
            <person name="Kurbessoian T."/>
        </authorList>
    </citation>
    <scope>NUCLEOTIDE SEQUENCE [LARGE SCALE GENOMIC DNA]</scope>
    <source>
        <strain evidence="2 3">CCFEE 5522</strain>
    </source>
</reference>
<evidence type="ECO:0000313" key="3">
    <source>
        <dbReference type="Proteomes" id="UP001324427"/>
    </source>
</evidence>
<evidence type="ECO:0000313" key="2">
    <source>
        <dbReference type="EMBL" id="KAK4544615.1"/>
    </source>
</evidence>